<evidence type="ECO:0000256" key="1">
    <source>
        <dbReference type="SAM" id="SignalP"/>
    </source>
</evidence>
<evidence type="ECO:0000313" key="3">
    <source>
        <dbReference type="Proteomes" id="UP001273166"/>
    </source>
</evidence>
<keyword evidence="1" id="KW-0732">Signal</keyword>
<keyword evidence="3" id="KW-1185">Reference proteome</keyword>
<dbReference type="AlphaFoldDB" id="A0AAJ0H3C3"/>
<dbReference type="Proteomes" id="UP001273166">
    <property type="component" value="Unassembled WGS sequence"/>
</dbReference>
<evidence type="ECO:0000313" key="2">
    <source>
        <dbReference type="EMBL" id="KAK3311077.1"/>
    </source>
</evidence>
<gene>
    <name evidence="2" type="ORF">B0T15DRAFT_520318</name>
</gene>
<feature type="chain" id="PRO_5042585675" description="Secreted protein" evidence="1">
    <location>
        <begin position="21"/>
        <end position="101"/>
    </location>
</feature>
<name>A0AAJ0H3C3_9PEZI</name>
<feature type="signal peptide" evidence="1">
    <location>
        <begin position="1"/>
        <end position="20"/>
    </location>
</feature>
<reference evidence="2" key="2">
    <citation type="submission" date="2023-06" db="EMBL/GenBank/DDBJ databases">
        <authorList>
            <consortium name="Lawrence Berkeley National Laboratory"/>
            <person name="Mondo S.J."/>
            <person name="Hensen N."/>
            <person name="Bonometti L."/>
            <person name="Westerberg I."/>
            <person name="Brannstrom I.O."/>
            <person name="Guillou S."/>
            <person name="Cros-Aarteil S."/>
            <person name="Calhoun S."/>
            <person name="Haridas S."/>
            <person name="Kuo A."/>
            <person name="Pangilinan J."/>
            <person name="Riley R."/>
            <person name="Labutti K."/>
            <person name="Andreopoulos B."/>
            <person name="Lipzen A."/>
            <person name="Chen C."/>
            <person name="Yanf M."/>
            <person name="Daum C."/>
            <person name="Ng V."/>
            <person name="Clum A."/>
            <person name="Steindorff A."/>
            <person name="Ohm R."/>
            <person name="Martin F."/>
            <person name="Silar P."/>
            <person name="Natvig D."/>
            <person name="Lalanne C."/>
            <person name="Gautier V."/>
            <person name="Ament-Velasquez S.L."/>
            <person name="Kruys A."/>
            <person name="Hutchinson M.I."/>
            <person name="Powell A.J."/>
            <person name="Barry K."/>
            <person name="Miller A.N."/>
            <person name="Grigoriev I.V."/>
            <person name="Debuchy R."/>
            <person name="Gladieux P."/>
            <person name="Thoren M.H."/>
            <person name="Johannesson H."/>
        </authorList>
    </citation>
    <scope>NUCLEOTIDE SEQUENCE</scope>
    <source>
        <strain evidence="2">CBS 333.67</strain>
    </source>
</reference>
<dbReference type="GeneID" id="87887321"/>
<dbReference type="RefSeq" id="XP_062726857.1">
    <property type="nucleotide sequence ID" value="XM_062868492.1"/>
</dbReference>
<sequence length="101" mass="11126">MMSGRTSILLVVVLIALTDDGPPQNQLQSPGFLIDLATLVSCLHPKTVSQVRLSSVGTIRFITRHLAHCLMSAHISPSDYPHTYLCSKVTLHWNFCLAPSR</sequence>
<reference evidence="2" key="1">
    <citation type="journal article" date="2023" name="Mol. Phylogenet. Evol.">
        <title>Genome-scale phylogeny and comparative genomics of the fungal order Sordariales.</title>
        <authorList>
            <person name="Hensen N."/>
            <person name="Bonometti L."/>
            <person name="Westerberg I."/>
            <person name="Brannstrom I.O."/>
            <person name="Guillou S."/>
            <person name="Cros-Aarteil S."/>
            <person name="Calhoun S."/>
            <person name="Haridas S."/>
            <person name="Kuo A."/>
            <person name="Mondo S."/>
            <person name="Pangilinan J."/>
            <person name="Riley R."/>
            <person name="LaButti K."/>
            <person name="Andreopoulos B."/>
            <person name="Lipzen A."/>
            <person name="Chen C."/>
            <person name="Yan M."/>
            <person name="Daum C."/>
            <person name="Ng V."/>
            <person name="Clum A."/>
            <person name="Steindorff A."/>
            <person name="Ohm R.A."/>
            <person name="Martin F."/>
            <person name="Silar P."/>
            <person name="Natvig D.O."/>
            <person name="Lalanne C."/>
            <person name="Gautier V."/>
            <person name="Ament-Velasquez S.L."/>
            <person name="Kruys A."/>
            <person name="Hutchinson M.I."/>
            <person name="Powell A.J."/>
            <person name="Barry K."/>
            <person name="Miller A.N."/>
            <person name="Grigoriev I.V."/>
            <person name="Debuchy R."/>
            <person name="Gladieux P."/>
            <person name="Hiltunen Thoren M."/>
            <person name="Johannesson H."/>
        </authorList>
    </citation>
    <scope>NUCLEOTIDE SEQUENCE</scope>
    <source>
        <strain evidence="2">CBS 333.67</strain>
    </source>
</reference>
<accession>A0AAJ0H3C3</accession>
<proteinExistence type="predicted"/>
<comment type="caution">
    <text evidence="2">The sequence shown here is derived from an EMBL/GenBank/DDBJ whole genome shotgun (WGS) entry which is preliminary data.</text>
</comment>
<organism evidence="2 3">
    <name type="scientific">Chaetomium strumarium</name>
    <dbReference type="NCBI Taxonomy" id="1170767"/>
    <lineage>
        <taxon>Eukaryota</taxon>
        <taxon>Fungi</taxon>
        <taxon>Dikarya</taxon>
        <taxon>Ascomycota</taxon>
        <taxon>Pezizomycotina</taxon>
        <taxon>Sordariomycetes</taxon>
        <taxon>Sordariomycetidae</taxon>
        <taxon>Sordariales</taxon>
        <taxon>Chaetomiaceae</taxon>
        <taxon>Chaetomium</taxon>
    </lineage>
</organism>
<protein>
    <recommendedName>
        <fullName evidence="4">Secreted protein</fullName>
    </recommendedName>
</protein>
<evidence type="ECO:0008006" key="4">
    <source>
        <dbReference type="Google" id="ProtNLM"/>
    </source>
</evidence>
<dbReference type="EMBL" id="JAUDZG010000001">
    <property type="protein sequence ID" value="KAK3311077.1"/>
    <property type="molecule type" value="Genomic_DNA"/>
</dbReference>